<dbReference type="InterPro" id="IPR000111">
    <property type="entry name" value="Glyco_hydro_27/36_CS"/>
</dbReference>
<dbReference type="PRINTS" id="PR00740">
    <property type="entry name" value="GLHYDRLASE27"/>
</dbReference>
<dbReference type="PROSITE" id="PS00512">
    <property type="entry name" value="ALPHA_GALACTOSIDASE"/>
    <property type="match status" value="1"/>
</dbReference>
<evidence type="ECO:0000256" key="9">
    <source>
        <dbReference type="ARBA" id="ARBA00023295"/>
    </source>
</evidence>
<dbReference type="Gene3D" id="2.60.40.1180">
    <property type="entry name" value="Golgi alpha-mannosidase II"/>
    <property type="match status" value="1"/>
</dbReference>
<evidence type="ECO:0000256" key="6">
    <source>
        <dbReference type="ARBA" id="ARBA00022729"/>
    </source>
</evidence>
<evidence type="ECO:0000256" key="3">
    <source>
        <dbReference type="ARBA" id="ARBA00004613"/>
    </source>
</evidence>
<feature type="region of interest" description="Disordered" evidence="11">
    <location>
        <begin position="1"/>
        <end position="26"/>
    </location>
</feature>
<dbReference type="EMBL" id="ML995921">
    <property type="protein sequence ID" value="KAF2764474.1"/>
    <property type="molecule type" value="Genomic_DNA"/>
</dbReference>
<evidence type="ECO:0000313" key="14">
    <source>
        <dbReference type="Proteomes" id="UP000799436"/>
    </source>
</evidence>
<dbReference type="InterPro" id="IPR002241">
    <property type="entry name" value="Glyco_hydro_27"/>
</dbReference>
<evidence type="ECO:0000256" key="8">
    <source>
        <dbReference type="ARBA" id="ARBA00023180"/>
    </source>
</evidence>
<dbReference type="CDD" id="cd14792">
    <property type="entry name" value="GH27"/>
    <property type="match status" value="1"/>
</dbReference>
<evidence type="ECO:0000256" key="11">
    <source>
        <dbReference type="SAM" id="MobiDB-lite"/>
    </source>
</evidence>
<dbReference type="AlphaFoldDB" id="A0A6G1KWQ4"/>
<evidence type="ECO:0000256" key="1">
    <source>
        <dbReference type="ARBA" id="ARBA00001255"/>
    </source>
</evidence>
<dbReference type="InterPro" id="IPR017853">
    <property type="entry name" value="GH"/>
</dbReference>
<feature type="domain" description="Alpha galactosidase C-terminal" evidence="12">
    <location>
        <begin position="381"/>
        <end position="456"/>
    </location>
</feature>
<comment type="catalytic activity">
    <reaction evidence="1 10">
        <text>Hydrolysis of terminal, non-reducing alpha-D-galactose residues in alpha-D-galactosides, including galactose oligosaccharides, galactomannans and galactolipids.</text>
        <dbReference type="EC" id="3.2.1.22"/>
    </reaction>
</comment>
<dbReference type="GO" id="GO:0004557">
    <property type="term" value="F:alpha-galactosidase activity"/>
    <property type="evidence" value="ECO:0007669"/>
    <property type="project" value="UniProtKB-EC"/>
</dbReference>
<accession>A0A6G1KWQ4</accession>
<name>A0A6G1KWQ4_9PEZI</name>
<organism evidence="13 14">
    <name type="scientific">Teratosphaeria nubilosa</name>
    <dbReference type="NCBI Taxonomy" id="161662"/>
    <lineage>
        <taxon>Eukaryota</taxon>
        <taxon>Fungi</taxon>
        <taxon>Dikarya</taxon>
        <taxon>Ascomycota</taxon>
        <taxon>Pezizomycotina</taxon>
        <taxon>Dothideomycetes</taxon>
        <taxon>Dothideomycetidae</taxon>
        <taxon>Mycosphaerellales</taxon>
        <taxon>Teratosphaeriaceae</taxon>
        <taxon>Teratosphaeria</taxon>
    </lineage>
</organism>
<evidence type="ECO:0000259" key="12">
    <source>
        <dbReference type="Pfam" id="PF17801"/>
    </source>
</evidence>
<dbReference type="Pfam" id="PF16499">
    <property type="entry name" value="Melibiase_2"/>
    <property type="match status" value="2"/>
</dbReference>
<comment type="function">
    <text evidence="2">Hydrolyzes a variety of simple alpha-D-galactoside as well as more complex molecules such as oligosaccharides and polysaccharides.</text>
</comment>
<evidence type="ECO:0000256" key="7">
    <source>
        <dbReference type="ARBA" id="ARBA00022801"/>
    </source>
</evidence>
<dbReference type="PANTHER" id="PTHR11452">
    <property type="entry name" value="ALPHA-GALACTOSIDASE/ALPHA-N-ACETYLGALACTOSAMINIDASE"/>
    <property type="match status" value="1"/>
</dbReference>
<dbReference type="SUPFAM" id="SSF51011">
    <property type="entry name" value="Glycosyl hydrolase domain"/>
    <property type="match status" value="1"/>
</dbReference>
<dbReference type="GO" id="GO:0005576">
    <property type="term" value="C:extracellular region"/>
    <property type="evidence" value="ECO:0007669"/>
    <property type="project" value="UniProtKB-SubCell"/>
</dbReference>
<evidence type="ECO:0000256" key="5">
    <source>
        <dbReference type="ARBA" id="ARBA00022525"/>
    </source>
</evidence>
<gene>
    <name evidence="13" type="ORF">EJ03DRAFT_331821</name>
</gene>
<dbReference type="Pfam" id="PF17801">
    <property type="entry name" value="Melibiase_C"/>
    <property type="match status" value="1"/>
</dbReference>
<protein>
    <recommendedName>
        <fullName evidence="10">Alpha-galactosidase</fullName>
        <ecNumber evidence="10">3.2.1.22</ecNumber>
    </recommendedName>
    <alternativeName>
        <fullName evidence="10">Melibiase</fullName>
    </alternativeName>
</protein>
<comment type="similarity">
    <text evidence="4 10">Belongs to the glycosyl hydrolase 27 family.</text>
</comment>
<dbReference type="Proteomes" id="UP000799436">
    <property type="component" value="Unassembled WGS sequence"/>
</dbReference>
<reference evidence="13" key="1">
    <citation type="journal article" date="2020" name="Stud. Mycol.">
        <title>101 Dothideomycetes genomes: a test case for predicting lifestyles and emergence of pathogens.</title>
        <authorList>
            <person name="Haridas S."/>
            <person name="Albert R."/>
            <person name="Binder M."/>
            <person name="Bloem J."/>
            <person name="Labutti K."/>
            <person name="Salamov A."/>
            <person name="Andreopoulos B."/>
            <person name="Baker S."/>
            <person name="Barry K."/>
            <person name="Bills G."/>
            <person name="Bluhm B."/>
            <person name="Cannon C."/>
            <person name="Castanera R."/>
            <person name="Culley D."/>
            <person name="Daum C."/>
            <person name="Ezra D."/>
            <person name="Gonzalez J."/>
            <person name="Henrissat B."/>
            <person name="Kuo A."/>
            <person name="Liang C."/>
            <person name="Lipzen A."/>
            <person name="Lutzoni F."/>
            <person name="Magnuson J."/>
            <person name="Mondo S."/>
            <person name="Nolan M."/>
            <person name="Ohm R."/>
            <person name="Pangilinan J."/>
            <person name="Park H.-J."/>
            <person name="Ramirez L."/>
            <person name="Alfaro M."/>
            <person name="Sun H."/>
            <person name="Tritt A."/>
            <person name="Yoshinaga Y."/>
            <person name="Zwiers L.-H."/>
            <person name="Turgeon B."/>
            <person name="Goodwin S."/>
            <person name="Spatafora J."/>
            <person name="Crous P."/>
            <person name="Grigoriev I."/>
        </authorList>
    </citation>
    <scope>NUCLEOTIDE SEQUENCE</scope>
    <source>
        <strain evidence="13">CBS 116005</strain>
    </source>
</reference>
<keyword evidence="9 10" id="KW-0326">Glycosidase</keyword>
<dbReference type="GO" id="GO:0005975">
    <property type="term" value="P:carbohydrate metabolic process"/>
    <property type="evidence" value="ECO:0007669"/>
    <property type="project" value="InterPro"/>
</dbReference>
<keyword evidence="10" id="KW-1015">Disulfide bond</keyword>
<evidence type="ECO:0000256" key="2">
    <source>
        <dbReference type="ARBA" id="ARBA00003969"/>
    </source>
</evidence>
<keyword evidence="7 10" id="KW-0378">Hydrolase</keyword>
<dbReference type="InterPro" id="IPR013785">
    <property type="entry name" value="Aldolase_TIM"/>
</dbReference>
<dbReference type="InterPro" id="IPR041233">
    <property type="entry name" value="Melibiase_C"/>
</dbReference>
<keyword evidence="8" id="KW-0325">Glycoprotein</keyword>
<proteinExistence type="inferred from homology"/>
<dbReference type="EC" id="3.2.1.22" evidence="10"/>
<feature type="compositionally biased region" description="Polar residues" evidence="11">
    <location>
        <begin position="1"/>
        <end position="12"/>
    </location>
</feature>
<comment type="subcellular location">
    <subcellularLocation>
        <location evidence="3">Secreted</location>
    </subcellularLocation>
</comment>
<evidence type="ECO:0000313" key="13">
    <source>
        <dbReference type="EMBL" id="KAF2764474.1"/>
    </source>
</evidence>
<sequence>MALSIPFTSTAPQIHEGPSSRSPSQDYALPQEVTFSQQPIGFTRQDEVGRLPALGWNSWNAYGCDINESTFLFAAENLVSKGFQAAGYEYVNIDDCWSSKSGRDDVTQQLLPDTSKFPNGISGLADKVHAMGLKLGIYSSSGTYTCAGYPASIGYESIDAATFAAWGIDYLKYDNCNVPGNWSDSCQYCVPDPFFGWTEVNGTCVDGDQANFCQPGYNYTQSNTTERFRIMRNALLAQNRTILYSLCEWGEAKVWLWGNETAESWRTSNDINPSFSRILEILNENSFLSNYANFYGHNDPDMLEVGNGHLTAAETRTHFALWAIMKAPLIIGTDLSTISQADVDILLNPYLLAFNQDPVFGAPAAPYRWGVNEDWTWNITNPAEYWAGQSTNGTIVAMFNSLDDEKRTMRADWKAVPELRHKDKYGVVDVWTGQGLGCFEEGVNISVNSHDTAVFLVQDTCG</sequence>
<dbReference type="PANTHER" id="PTHR11452:SF61">
    <property type="entry name" value="ALPHA-GALACTOSIDASE B-RELATED"/>
    <property type="match status" value="1"/>
</dbReference>
<dbReference type="SUPFAM" id="SSF51445">
    <property type="entry name" value="(Trans)glycosidases"/>
    <property type="match status" value="1"/>
</dbReference>
<keyword evidence="14" id="KW-1185">Reference proteome</keyword>
<dbReference type="InterPro" id="IPR013780">
    <property type="entry name" value="Glyco_hydro_b"/>
</dbReference>
<keyword evidence="5" id="KW-0964">Secreted</keyword>
<evidence type="ECO:0000256" key="4">
    <source>
        <dbReference type="ARBA" id="ARBA00009743"/>
    </source>
</evidence>
<keyword evidence="6" id="KW-0732">Signal</keyword>
<dbReference type="Gene3D" id="3.20.20.70">
    <property type="entry name" value="Aldolase class I"/>
    <property type="match status" value="1"/>
</dbReference>
<evidence type="ECO:0000256" key="10">
    <source>
        <dbReference type="RuleBase" id="RU361168"/>
    </source>
</evidence>
<dbReference type="OrthoDB" id="5795902at2759"/>